<evidence type="ECO:0000313" key="10">
    <source>
        <dbReference type="Ensembl" id="ENSLACP00000022859.1"/>
    </source>
</evidence>
<dbReference type="PROSITE" id="PS51293">
    <property type="entry name" value="SANT"/>
    <property type="match status" value="1"/>
</dbReference>
<dbReference type="Gene3D" id="1.10.10.60">
    <property type="entry name" value="Homeodomain-like"/>
    <property type="match status" value="1"/>
</dbReference>
<comment type="subcellular location">
    <subcellularLocation>
        <location evidence="1">Nucleus</location>
    </subcellularLocation>
</comment>
<feature type="domain" description="C2H2-type" evidence="7">
    <location>
        <begin position="1326"/>
        <end position="1353"/>
    </location>
</feature>
<dbReference type="SMART" id="SM00355">
    <property type="entry name" value="ZnF_C2H2"/>
    <property type="match status" value="5"/>
</dbReference>
<evidence type="ECO:0000256" key="6">
    <source>
        <dbReference type="SAM" id="MobiDB-lite"/>
    </source>
</evidence>
<protein>
    <submittedName>
        <fullName evidence="10">Zinc finger protein 541</fullName>
    </submittedName>
</protein>
<dbReference type="SMART" id="SM01189">
    <property type="entry name" value="ELM2"/>
    <property type="match status" value="1"/>
</dbReference>
<keyword evidence="11" id="KW-1185">Reference proteome</keyword>
<feature type="domain" description="ELM2" evidence="8">
    <location>
        <begin position="1086"/>
        <end position="1178"/>
    </location>
</feature>
<evidence type="ECO:0000256" key="5">
    <source>
        <dbReference type="PROSITE-ProRule" id="PRU00042"/>
    </source>
</evidence>
<dbReference type="Proteomes" id="UP000008672">
    <property type="component" value="Unassembled WGS sequence"/>
</dbReference>
<feature type="domain" description="C2H2-type" evidence="7">
    <location>
        <begin position="140"/>
        <end position="167"/>
    </location>
</feature>
<keyword evidence="2" id="KW-0805">Transcription regulation</keyword>
<dbReference type="GO" id="GO:0008270">
    <property type="term" value="F:zinc ion binding"/>
    <property type="evidence" value="ECO:0007669"/>
    <property type="project" value="UniProtKB-KW"/>
</dbReference>
<accession>M3XJF3</accession>
<dbReference type="InterPro" id="IPR001005">
    <property type="entry name" value="SANT/Myb"/>
</dbReference>
<dbReference type="OrthoDB" id="10258692at2759"/>
<dbReference type="GO" id="GO:0003714">
    <property type="term" value="F:transcription corepressor activity"/>
    <property type="evidence" value="ECO:0007669"/>
    <property type="project" value="TreeGrafter"/>
</dbReference>
<gene>
    <name evidence="10" type="primary">ZNF541</name>
</gene>
<dbReference type="EMBL" id="AFYH01009858">
    <property type="status" value="NOT_ANNOTATED_CDS"/>
    <property type="molecule type" value="Genomic_DNA"/>
</dbReference>
<dbReference type="EMBL" id="AFYH01009859">
    <property type="status" value="NOT_ANNOTATED_CDS"/>
    <property type="molecule type" value="Genomic_DNA"/>
</dbReference>
<feature type="compositionally biased region" description="Basic residues" evidence="6">
    <location>
        <begin position="966"/>
        <end position="982"/>
    </location>
</feature>
<evidence type="ECO:0000259" key="9">
    <source>
        <dbReference type="PROSITE" id="PS51293"/>
    </source>
</evidence>
<feature type="region of interest" description="Disordered" evidence="6">
    <location>
        <begin position="932"/>
        <end position="983"/>
    </location>
</feature>
<dbReference type="Pfam" id="PF13912">
    <property type="entry name" value="zf-C2H2_6"/>
    <property type="match status" value="1"/>
</dbReference>
<feature type="region of interest" description="Disordered" evidence="6">
    <location>
        <begin position="667"/>
        <end position="702"/>
    </location>
</feature>
<dbReference type="Pfam" id="PF01448">
    <property type="entry name" value="ELM2"/>
    <property type="match status" value="1"/>
</dbReference>
<keyword evidence="5" id="KW-0862">Zinc</keyword>
<feature type="compositionally biased region" description="Polar residues" evidence="6">
    <location>
        <begin position="1275"/>
        <end position="1287"/>
    </location>
</feature>
<dbReference type="InterPro" id="IPR017884">
    <property type="entry name" value="SANT_dom"/>
</dbReference>
<dbReference type="InterPro" id="IPR013087">
    <property type="entry name" value="Znf_C2H2_type"/>
</dbReference>
<sequence>MNCYQFGDESSIQADLHLPQLSDSNLPCAGNNQRLELGSDPEDIMYTGLSSLDLEPGFETSEITTETFEKNFENLFGVSKNCDILKVTSDSTDSESPSPFRDTGPMTPKAHSSDSDLSRLKTGSVRRGRRHRGSPQNQFQECSLCGKMFSSASSLSKHYLTHSHERKHVCKICTKAFKRQDHLTGHLLTHQKTKPFVCTEQGCSKSYCDYRSLRRHCEVQHGMCTSKDPLLEEAAQYEGSLCSQAPLMQPMHDDIRSPEKQTLDSKSLSPNSVLPHRDLLRCLVSSFATHNFPSGAAGQSNAAVSFPSQSSAAIQAASFSNHSDSYRETLCSEMLKDFPCQETALASNLYTVINPNTLSLTIPDISSSRDNIASDTVDSTVASKPQIPLEPVESVNWSNSGIVAPSLSRAGHASGSVQQTGQNLQWIKNMPVHSGSKQSHSYINYQAPALGTDIPDGSSSALQSLSAFTHSYGGIDAIPCSPLASRKQGEPSGEIKFNVYKDSYRPAELHDTNISQWPNLAEQNLQFLQKQNLLQKKSGPLLRQLLLTDQESLEHQEPESQVTERHLFQMMATSQQYITHTQKASPSQVAVSKTKQLLSKSTQNVLKKKSLAPVQHHSGLVQPFQTCRLHEGSQIFMQAARQSPKTMSPSSVGQVQAVGSGLHTLKRAPEPYVGSENGPFVGQPRSSSENYKTSDNSFPTGQLQVQPPQALYEDLVGNLFDVNLGELESTSLLTSSISGNQEDPSKEAECRLYSGSSRPRRSVSARKDRLKFNLGCTASPSQVAMASFSAQSLLMDKEDDTRSKMTIYNRIQGGNIYSLSRDGTMPVLCDQASTSASAAWKDSEESFICKNCHQVFYTQKGLNSHFCFHSEQWQSPQDSARGQQTPDTGVSKVRRLLLKPAAIAATSPLKKAFADPIMTPLIIPVSVPVKPVNKKKESPVGPAEYSTTTPTVPKTMVAGGESQSPKTHRGTFHPKKEKKRPRPQALFIPPVLGTVQPASGVLYQSQLRSPEYLADHLLEEGFQAPPYTPPPMLSPIRQGSGLYFNTICPTCDNSASTKSYSMLSDAVVGVSGISLVRDDIVINVEPHINIGSRFQAEIPVLRDRSYTVYDEHRADLVWKPWGNTETNEETQQKVTDLLSLSCSSAVPGGGSNLELALHCLHETKGDILGALEILLITGPQRHSSHPLRDYHYIGTDFWTPVEKRLFKKAFLVHNKDFYFIQKMIQTKTVSQCVEYYYAWKKLIKFEQNRAQVADKGVKKEQMDTEEQGTEKAACSINSKNSLSQNQGVKKKPRKPRARPECSSAVSLCSQKGGPERPPSADNQSGFACKECGRVFEKIKSRNAHMKRHRQQEDTDMLIKVKWPTKRLKLEQKPDQSWKHCLGS</sequence>
<keyword evidence="3" id="KW-0804">Transcription</keyword>
<dbReference type="Gene3D" id="3.30.160.60">
    <property type="entry name" value="Classic Zinc Finger"/>
    <property type="match status" value="3"/>
</dbReference>
<dbReference type="PROSITE" id="PS50157">
    <property type="entry name" value="ZINC_FINGER_C2H2_2"/>
    <property type="match status" value="4"/>
</dbReference>
<feature type="compositionally biased region" description="Polar residues" evidence="6">
    <location>
        <begin position="684"/>
        <end position="702"/>
    </location>
</feature>
<feature type="region of interest" description="Disordered" evidence="6">
    <location>
        <begin position="1261"/>
        <end position="1323"/>
    </location>
</feature>
<dbReference type="InterPro" id="IPR036236">
    <property type="entry name" value="Znf_C2H2_sf"/>
</dbReference>
<proteinExistence type="predicted"/>
<feature type="region of interest" description="Disordered" evidence="6">
    <location>
        <begin position="735"/>
        <end position="764"/>
    </location>
</feature>
<dbReference type="GO" id="GO:0006357">
    <property type="term" value="P:regulation of transcription by RNA polymerase II"/>
    <property type="evidence" value="ECO:0007669"/>
    <property type="project" value="TreeGrafter"/>
</dbReference>
<dbReference type="PROSITE" id="PS00028">
    <property type="entry name" value="ZINC_FINGER_C2H2_1"/>
    <property type="match status" value="5"/>
</dbReference>
<dbReference type="Pfam" id="PF00249">
    <property type="entry name" value="Myb_DNA-binding"/>
    <property type="match status" value="1"/>
</dbReference>
<dbReference type="SUPFAM" id="SSF57667">
    <property type="entry name" value="beta-beta-alpha zinc fingers"/>
    <property type="match status" value="2"/>
</dbReference>
<dbReference type="SUPFAM" id="SSF46689">
    <property type="entry name" value="Homeodomain-like"/>
    <property type="match status" value="1"/>
</dbReference>
<dbReference type="Pfam" id="PF00096">
    <property type="entry name" value="zf-C2H2"/>
    <property type="match status" value="2"/>
</dbReference>
<organism evidence="10 11">
    <name type="scientific">Latimeria chalumnae</name>
    <name type="common">Coelacanth</name>
    <dbReference type="NCBI Taxonomy" id="7897"/>
    <lineage>
        <taxon>Eukaryota</taxon>
        <taxon>Metazoa</taxon>
        <taxon>Chordata</taxon>
        <taxon>Craniata</taxon>
        <taxon>Vertebrata</taxon>
        <taxon>Euteleostomi</taxon>
        <taxon>Coelacanthiformes</taxon>
        <taxon>Coelacanthidae</taxon>
        <taxon>Latimeria</taxon>
    </lineage>
</organism>
<dbReference type="InterPro" id="IPR000949">
    <property type="entry name" value="ELM2_dom"/>
</dbReference>
<evidence type="ECO:0000259" key="8">
    <source>
        <dbReference type="PROSITE" id="PS51156"/>
    </source>
</evidence>
<dbReference type="PROSITE" id="PS51156">
    <property type="entry name" value="ELM2"/>
    <property type="match status" value="1"/>
</dbReference>
<dbReference type="GO" id="GO:0000118">
    <property type="term" value="C:histone deacetylase complex"/>
    <property type="evidence" value="ECO:0007669"/>
    <property type="project" value="TreeGrafter"/>
</dbReference>
<evidence type="ECO:0000256" key="4">
    <source>
        <dbReference type="ARBA" id="ARBA00023242"/>
    </source>
</evidence>
<keyword evidence="5" id="KW-0863">Zinc-finger</keyword>
<evidence type="ECO:0000256" key="2">
    <source>
        <dbReference type="ARBA" id="ARBA00023015"/>
    </source>
</evidence>
<dbReference type="FunFam" id="3.30.160.60:FF:000656">
    <property type="entry name" value="Zinc finger protein 541"/>
    <property type="match status" value="1"/>
</dbReference>
<dbReference type="SMART" id="SM00717">
    <property type="entry name" value="SANT"/>
    <property type="match status" value="1"/>
</dbReference>
<reference evidence="10" key="2">
    <citation type="submission" date="2025-08" db="UniProtKB">
        <authorList>
            <consortium name="Ensembl"/>
        </authorList>
    </citation>
    <scope>IDENTIFICATION</scope>
</reference>
<evidence type="ECO:0000259" key="7">
    <source>
        <dbReference type="PROSITE" id="PS50157"/>
    </source>
</evidence>
<name>M3XJF3_LATCH</name>
<feature type="domain" description="C2H2-type" evidence="7">
    <location>
        <begin position="847"/>
        <end position="874"/>
    </location>
</feature>
<dbReference type="Ensembl" id="ENSLACT00000025401.1">
    <property type="protein sequence ID" value="ENSLACP00000022859.1"/>
    <property type="gene ID" value="ENSLACG00000013135.2"/>
</dbReference>
<feature type="compositionally biased region" description="Low complexity" evidence="6">
    <location>
        <begin position="89"/>
        <end position="99"/>
    </location>
</feature>
<evidence type="ECO:0000313" key="11">
    <source>
        <dbReference type="Proteomes" id="UP000008672"/>
    </source>
</evidence>
<dbReference type="GO" id="GO:0005667">
    <property type="term" value="C:transcription regulator complex"/>
    <property type="evidence" value="ECO:0007669"/>
    <property type="project" value="TreeGrafter"/>
</dbReference>
<keyword evidence="5" id="KW-0479">Metal-binding</keyword>
<evidence type="ECO:0000256" key="1">
    <source>
        <dbReference type="ARBA" id="ARBA00004123"/>
    </source>
</evidence>
<keyword evidence="4" id="KW-0539">Nucleus</keyword>
<dbReference type="PANTHER" id="PTHR16089:SF23">
    <property type="entry name" value="ZINC FINGER PROTEIN 541"/>
    <property type="match status" value="1"/>
</dbReference>
<dbReference type="GeneTree" id="ENSGT00940000160330"/>
<reference evidence="10" key="3">
    <citation type="submission" date="2025-09" db="UniProtKB">
        <authorList>
            <consortium name="Ensembl"/>
        </authorList>
    </citation>
    <scope>IDENTIFICATION</scope>
</reference>
<dbReference type="PANTHER" id="PTHR16089">
    <property type="entry name" value="REST COREPRESSOR COREST PROTEIN-RELATED"/>
    <property type="match status" value="1"/>
</dbReference>
<feature type="domain" description="C2H2-type" evidence="7">
    <location>
        <begin position="168"/>
        <end position="195"/>
    </location>
</feature>
<dbReference type="InterPro" id="IPR051066">
    <property type="entry name" value="Trans_reg/Corepressor"/>
</dbReference>
<evidence type="ECO:0000256" key="3">
    <source>
        <dbReference type="ARBA" id="ARBA00023163"/>
    </source>
</evidence>
<feature type="compositionally biased region" description="Basic residues" evidence="6">
    <location>
        <begin position="124"/>
        <end position="133"/>
    </location>
</feature>
<reference evidence="11" key="1">
    <citation type="submission" date="2011-08" db="EMBL/GenBank/DDBJ databases">
        <title>The draft genome of Latimeria chalumnae.</title>
        <authorList>
            <person name="Di Palma F."/>
            <person name="Alfoldi J."/>
            <person name="Johnson J."/>
            <person name="Berlin A."/>
            <person name="Gnerre S."/>
            <person name="Jaffe D."/>
            <person name="MacCallum I."/>
            <person name="Young S."/>
            <person name="Walker B.J."/>
            <person name="Lander E."/>
            <person name="Lindblad-Toh K."/>
        </authorList>
    </citation>
    <scope>NUCLEOTIDE SEQUENCE [LARGE SCALE GENOMIC DNA]</scope>
    <source>
        <strain evidence="11">Wild caught</strain>
    </source>
</reference>
<feature type="region of interest" description="Disordered" evidence="6">
    <location>
        <begin position="89"/>
        <end position="138"/>
    </location>
</feature>
<dbReference type="EMBL" id="AFYH01009860">
    <property type="status" value="NOT_ANNOTATED_CDS"/>
    <property type="molecule type" value="Genomic_DNA"/>
</dbReference>
<dbReference type="InterPro" id="IPR009057">
    <property type="entry name" value="Homeodomain-like_sf"/>
</dbReference>
<feature type="domain" description="SANT" evidence="9">
    <location>
        <begin position="1193"/>
        <end position="1244"/>
    </location>
</feature>